<proteinExistence type="predicted"/>
<evidence type="ECO:0000313" key="1">
    <source>
        <dbReference type="EMBL" id="MCI4387239.1"/>
    </source>
</evidence>
<dbReference type="EMBL" id="CM040469">
    <property type="protein sequence ID" value="MCI4387239.1"/>
    <property type="molecule type" value="Genomic_DNA"/>
</dbReference>
<reference evidence="1 2" key="1">
    <citation type="journal article" date="2022" name="bioRxiv">
        <title>An ancient truncated duplication of the anti-Mullerian hormone receptor type 2 gene is a potential conserved master sex determinant in the Pangasiidae catfish family.</title>
        <authorList>
            <person name="Wen M."/>
            <person name="Pan Q."/>
            <person name="Jouanno E."/>
            <person name="Montfort J."/>
            <person name="Zahm M."/>
            <person name="Cabau C."/>
            <person name="Klopp C."/>
            <person name="Iampietro C."/>
            <person name="Roques C."/>
            <person name="Bouchez O."/>
            <person name="Castinel A."/>
            <person name="Donnadieu C."/>
            <person name="Parrinello H."/>
            <person name="Poncet C."/>
            <person name="Belmonte E."/>
            <person name="Gautier V."/>
            <person name="Avarre J.-C."/>
            <person name="Dugue R."/>
            <person name="Gustiano R."/>
            <person name="Ha T.T.T."/>
            <person name="Campet M."/>
            <person name="Sriphairoj K."/>
            <person name="Ribolli J."/>
            <person name="de Almeida F.L."/>
            <person name="Desvignes T."/>
            <person name="Postlethwait J.H."/>
            <person name="Bucao C.F."/>
            <person name="Robinson-Rechavi M."/>
            <person name="Bobe J."/>
            <person name="Herpin A."/>
            <person name="Guiguen Y."/>
        </authorList>
    </citation>
    <scope>NUCLEOTIDE SEQUENCE [LARGE SCALE GENOMIC DNA]</scope>
    <source>
        <strain evidence="1">YG-Dec2019</strain>
    </source>
</reference>
<evidence type="ECO:0000313" key="2">
    <source>
        <dbReference type="Proteomes" id="UP000829447"/>
    </source>
</evidence>
<keyword evidence="2" id="KW-1185">Reference proteome</keyword>
<name>A0ACC5X7K5_PANGG</name>
<protein>
    <submittedName>
        <fullName evidence="1">Uncharacterized protein</fullName>
    </submittedName>
</protein>
<sequence length="130" mass="14905">MAFCCKTIMPSSLRLIGFLLRQPDQASIEQGNEDRAETIKEWSKSSEEKEGGRGRGCTAASAHRGHHQFAREEEAQDFTSRKRGKISNKEKTCVKLEDIRRRGPSRDRERERERESIGGIRNRASEEEGR</sequence>
<accession>A0ACC5X7K5</accession>
<dbReference type="Proteomes" id="UP000829447">
    <property type="component" value="Linkage Group LG16"/>
</dbReference>
<gene>
    <name evidence="1" type="ORF">PGIGA_G00071800</name>
</gene>
<comment type="caution">
    <text evidence="1">The sequence shown here is derived from an EMBL/GenBank/DDBJ whole genome shotgun (WGS) entry which is preliminary data.</text>
</comment>
<organism evidence="1 2">
    <name type="scientific">Pangasianodon gigas</name>
    <name type="common">Mekong giant catfish</name>
    <name type="synonym">Pangasius gigas</name>
    <dbReference type="NCBI Taxonomy" id="30993"/>
    <lineage>
        <taxon>Eukaryota</taxon>
        <taxon>Metazoa</taxon>
        <taxon>Chordata</taxon>
        <taxon>Craniata</taxon>
        <taxon>Vertebrata</taxon>
        <taxon>Euteleostomi</taxon>
        <taxon>Actinopterygii</taxon>
        <taxon>Neopterygii</taxon>
        <taxon>Teleostei</taxon>
        <taxon>Ostariophysi</taxon>
        <taxon>Siluriformes</taxon>
        <taxon>Pangasiidae</taxon>
        <taxon>Pangasianodon</taxon>
    </lineage>
</organism>